<dbReference type="Proteomes" id="UP000220841">
    <property type="component" value="Unassembled WGS sequence"/>
</dbReference>
<protein>
    <recommendedName>
        <fullName evidence="4">Collagen-like protein</fullName>
    </recommendedName>
</protein>
<dbReference type="AlphaFoldDB" id="A0A2A8H8P6"/>
<dbReference type="SUPFAM" id="SSF49842">
    <property type="entry name" value="TNF-like"/>
    <property type="match status" value="1"/>
</dbReference>
<sequence>MEGDNGATGPAGPTGSTGATGTFTPVVMSASKLNTQIINNFVKLAPWSTLIDTASSFNPTTGDYTIPVSGTYAIATDVKSTNRTGDSSVAVYILINNTQDTQSSQGTAYGTANALTQTTSSIYSIQPLVAGDIVSIFGTVTNSASATISASYLYTRWSIVQIS</sequence>
<reference evidence="2 3" key="1">
    <citation type="submission" date="2017-09" db="EMBL/GenBank/DDBJ databases">
        <title>Large-scale bioinformatics analysis of Bacillus genomes uncovers conserved roles of natural products in bacterial physiology.</title>
        <authorList>
            <consortium name="Agbiome Team Llc"/>
            <person name="Bleich R.M."/>
            <person name="Grubbs K.J."/>
            <person name="Santa Maria K.C."/>
            <person name="Allen S.E."/>
            <person name="Farag S."/>
            <person name="Shank E.A."/>
            <person name="Bowers A."/>
        </authorList>
    </citation>
    <scope>NUCLEOTIDE SEQUENCE [LARGE SCALE GENOMIC DNA]</scope>
    <source>
        <strain evidence="2 3">AFS021349</strain>
    </source>
</reference>
<organism evidence="2 3">
    <name type="scientific">Bacillus toyonensis</name>
    <dbReference type="NCBI Taxonomy" id="155322"/>
    <lineage>
        <taxon>Bacteria</taxon>
        <taxon>Bacillati</taxon>
        <taxon>Bacillota</taxon>
        <taxon>Bacilli</taxon>
        <taxon>Bacillales</taxon>
        <taxon>Bacillaceae</taxon>
        <taxon>Bacillus</taxon>
        <taxon>Bacillus cereus group</taxon>
    </lineage>
</organism>
<feature type="region of interest" description="Disordered" evidence="1">
    <location>
        <begin position="1"/>
        <end position="20"/>
    </location>
</feature>
<comment type="caution">
    <text evidence="2">The sequence shown here is derived from an EMBL/GenBank/DDBJ whole genome shotgun (WGS) entry which is preliminary data.</text>
</comment>
<evidence type="ECO:0000256" key="1">
    <source>
        <dbReference type="SAM" id="MobiDB-lite"/>
    </source>
</evidence>
<name>A0A2A8H8P6_9BACI</name>
<proteinExistence type="predicted"/>
<dbReference type="Gene3D" id="2.60.120.40">
    <property type="match status" value="1"/>
</dbReference>
<evidence type="ECO:0000313" key="2">
    <source>
        <dbReference type="EMBL" id="PEP91866.1"/>
    </source>
</evidence>
<gene>
    <name evidence="2" type="ORF">CN585_27750</name>
</gene>
<dbReference type="EMBL" id="NUBY01000229">
    <property type="protein sequence ID" value="PEP91866.1"/>
    <property type="molecule type" value="Genomic_DNA"/>
</dbReference>
<dbReference type="InterPro" id="IPR008983">
    <property type="entry name" value="Tumour_necrosis_fac-like_dom"/>
</dbReference>
<accession>A0A2A8H8P6</accession>
<evidence type="ECO:0000313" key="3">
    <source>
        <dbReference type="Proteomes" id="UP000220841"/>
    </source>
</evidence>
<feature type="compositionally biased region" description="Low complexity" evidence="1">
    <location>
        <begin position="7"/>
        <end position="20"/>
    </location>
</feature>
<evidence type="ECO:0008006" key="4">
    <source>
        <dbReference type="Google" id="ProtNLM"/>
    </source>
</evidence>